<keyword evidence="2" id="KW-0547">Nucleotide-binding</keyword>
<dbReference type="RefSeq" id="XP_028269469.1">
    <property type="nucleotide sequence ID" value="XM_028413668.1"/>
</dbReference>
<keyword evidence="5" id="KW-0472">Membrane</keyword>
<dbReference type="Proteomes" id="UP000515145">
    <property type="component" value="Chromosome 9"/>
</dbReference>
<dbReference type="OrthoDB" id="8954335at2759"/>
<accession>A0A6P7IYP3</accession>
<dbReference type="InterPro" id="IPR027417">
    <property type="entry name" value="P-loop_NTPase"/>
</dbReference>
<feature type="domain" description="AIG1-type G" evidence="6">
    <location>
        <begin position="442"/>
        <end position="634"/>
    </location>
</feature>
<keyword evidence="7" id="KW-1185">Reference proteome</keyword>
<dbReference type="PROSITE" id="PS51720">
    <property type="entry name" value="G_AIG1"/>
    <property type="match status" value="1"/>
</dbReference>
<dbReference type="PANTHER" id="PTHR10903:SF170">
    <property type="entry name" value="GTPASE IMAP FAMILY MEMBER 7"/>
    <property type="match status" value="1"/>
</dbReference>
<organism evidence="7 10">
    <name type="scientific">Parambassis ranga</name>
    <name type="common">Indian glassy fish</name>
    <dbReference type="NCBI Taxonomy" id="210632"/>
    <lineage>
        <taxon>Eukaryota</taxon>
        <taxon>Metazoa</taxon>
        <taxon>Chordata</taxon>
        <taxon>Craniata</taxon>
        <taxon>Vertebrata</taxon>
        <taxon>Euteleostomi</taxon>
        <taxon>Actinopterygii</taxon>
        <taxon>Neopterygii</taxon>
        <taxon>Teleostei</taxon>
        <taxon>Neoteleostei</taxon>
        <taxon>Acanthomorphata</taxon>
        <taxon>Ovalentaria</taxon>
        <taxon>Ambassidae</taxon>
        <taxon>Parambassis</taxon>
    </lineage>
</organism>
<evidence type="ECO:0000259" key="6">
    <source>
        <dbReference type="PROSITE" id="PS51720"/>
    </source>
</evidence>
<comment type="similarity">
    <text evidence="1">Belongs to the TRAFAC class TrmE-Era-EngA-EngB-Septin-like GTPase superfamily. AIG1/Toc34/Toc159-like paraseptin GTPase family. IAN subfamily.</text>
</comment>
<feature type="region of interest" description="Disordered" evidence="4">
    <location>
        <begin position="641"/>
        <end position="772"/>
    </location>
</feature>
<reference evidence="8 9" key="1">
    <citation type="submission" date="2025-04" db="UniProtKB">
        <authorList>
            <consortium name="RefSeq"/>
        </authorList>
    </citation>
    <scope>IDENTIFICATION</scope>
</reference>
<dbReference type="RefSeq" id="XP_028269470.1">
    <property type="nucleotide sequence ID" value="XM_028413669.1"/>
</dbReference>
<dbReference type="InterPro" id="IPR045058">
    <property type="entry name" value="GIMA/IAN/Toc"/>
</dbReference>
<sequence>MASAGPAADQPLKRSSSFPFLPPDMSELRVVLLGSSWSERSSVGNFLLGKNKFYTEEEPDSCVRVRGQMKDKDMVLINTPDLLHPNLSAHRLTEFMENCVRLSAPGPHVFLLVLQPEDFTEDQRLRLQTVLEDFSDQSFNHSLILISEPTEESSAFTLKPPPVRDLISLCRPGSLRRKDTKHEELLARLGQIVKETKGKHLSRAGFKDQDPGLTMTARSEEQEPALNLVLCGSRAAEKTSAAEAILGQTELHSVCSSSETVGHQTEVCGRWVSLLQLPALDGKAQEAVMEESFRCVSLCDPEGVHAFILVLPVAPLTDEDKAELQIIQKTFSSRVNDFTIILFTVDSDPSHPAVDDIVKTDKDIQELCQSCGGRSVLLNIRDRQQVSDMLDTVDRMTAEGSKGFTMKMFTKAQTERVSKLEAELQEVMHSRGMGGDDGDQSREPLRMLLVGMSDGHRNAAANTILSREHFKPRVSTKTCEKATGVTDGRPVSVVNTAALFDTTLSDDEIQQELQKCIGLLAPGPHVFLLVLQIGSFTQEEREAVNVMKKYFGQKSERFTIIIFTGGAEEQFESYSEDSQLKKLIRECGGRYQLFSNRDSSTKCTQVQELLAKIDRVGRENGGPFYTTEMFVEAAVQKKKEEISQQKDKEIQRERREVEQKQREMEQMRREKTQAEQALKEREESMKKERAERKKEQEEEERRRKKQEESLRQDCRRKLDASEKRLQSEREQREKEVEQCRREMKRAQENWDKERKSTWERVHQEDKESLQEEKARHRRLQEEYHQKRRKWTYSLFVLLLALCLLLIYILLSSGHTHTRDRAAATEQDQG</sequence>
<keyword evidence="5" id="KW-1133">Transmembrane helix</keyword>
<dbReference type="AlphaFoldDB" id="A0A6P7IYP3"/>
<dbReference type="PANTHER" id="PTHR10903">
    <property type="entry name" value="GTPASE, IMAP FAMILY MEMBER-RELATED"/>
    <property type="match status" value="1"/>
</dbReference>
<evidence type="ECO:0000313" key="8">
    <source>
        <dbReference type="RefSeq" id="XP_028269469.1"/>
    </source>
</evidence>
<dbReference type="InterPro" id="IPR006703">
    <property type="entry name" value="G_AIG1"/>
</dbReference>
<dbReference type="SUPFAM" id="SSF52540">
    <property type="entry name" value="P-loop containing nucleoside triphosphate hydrolases"/>
    <property type="match status" value="3"/>
</dbReference>
<evidence type="ECO:0000313" key="7">
    <source>
        <dbReference type="Proteomes" id="UP000515145"/>
    </source>
</evidence>
<evidence type="ECO:0000256" key="1">
    <source>
        <dbReference type="ARBA" id="ARBA00008535"/>
    </source>
</evidence>
<evidence type="ECO:0000256" key="2">
    <source>
        <dbReference type="ARBA" id="ARBA00022741"/>
    </source>
</evidence>
<evidence type="ECO:0000313" key="10">
    <source>
        <dbReference type="RefSeq" id="XP_028269471.1"/>
    </source>
</evidence>
<evidence type="ECO:0000256" key="4">
    <source>
        <dbReference type="SAM" id="MobiDB-lite"/>
    </source>
</evidence>
<gene>
    <name evidence="8 9 10" type="primary">LOC114440973</name>
</gene>
<name>A0A6P7IYP3_9TELE</name>
<dbReference type="GO" id="GO:0005525">
    <property type="term" value="F:GTP binding"/>
    <property type="evidence" value="ECO:0007669"/>
    <property type="project" value="UniProtKB-KW"/>
</dbReference>
<keyword evidence="3" id="KW-0342">GTP-binding</keyword>
<proteinExistence type="inferred from homology"/>
<dbReference type="Gene3D" id="3.40.50.300">
    <property type="entry name" value="P-loop containing nucleotide triphosphate hydrolases"/>
    <property type="match status" value="3"/>
</dbReference>
<dbReference type="FunFam" id="3.40.50.300:FF:000366">
    <property type="entry name" value="GTPase, IMAP family member 2"/>
    <property type="match status" value="1"/>
</dbReference>
<evidence type="ECO:0000313" key="9">
    <source>
        <dbReference type="RefSeq" id="XP_028269470.1"/>
    </source>
</evidence>
<dbReference type="RefSeq" id="XP_028269471.1">
    <property type="nucleotide sequence ID" value="XM_028413670.1"/>
</dbReference>
<protein>
    <submittedName>
        <fullName evidence="8 9">GTPase IMAP family member 8-like</fullName>
    </submittedName>
</protein>
<dbReference type="GeneID" id="114440973"/>
<feature type="transmembrane region" description="Helical" evidence="5">
    <location>
        <begin position="790"/>
        <end position="810"/>
    </location>
</feature>
<evidence type="ECO:0000256" key="5">
    <source>
        <dbReference type="SAM" id="Phobius"/>
    </source>
</evidence>
<dbReference type="Pfam" id="PF04548">
    <property type="entry name" value="AIG1"/>
    <property type="match status" value="3"/>
</dbReference>
<evidence type="ECO:0000256" key="3">
    <source>
        <dbReference type="ARBA" id="ARBA00023134"/>
    </source>
</evidence>
<keyword evidence="5" id="KW-0812">Transmembrane</keyword>